<dbReference type="EC" id="6.3.4.19" evidence="7"/>
<keyword evidence="2 7" id="KW-0436">Ligase</keyword>
<dbReference type="InterPro" id="IPR011063">
    <property type="entry name" value="TilS/TtcA_N"/>
</dbReference>
<comment type="function">
    <text evidence="7">Ligates lysine onto the cytidine present at position 34 of the AUA codon-specific tRNA(Ile) that contains the anticodon CAU, in an ATP-dependent manner. Cytidine is converted to lysidine, thus changing the amino acid specificity of the tRNA from methionine to isoleucine.</text>
</comment>
<keyword evidence="5 7" id="KW-0067">ATP-binding</keyword>
<dbReference type="GO" id="GO:0005524">
    <property type="term" value="F:ATP binding"/>
    <property type="evidence" value="ECO:0007669"/>
    <property type="project" value="UniProtKB-UniRule"/>
</dbReference>
<evidence type="ECO:0000259" key="8">
    <source>
        <dbReference type="Pfam" id="PF01171"/>
    </source>
</evidence>
<keyword evidence="11" id="KW-1185">Reference proteome</keyword>
<dbReference type="EMBL" id="CP023994">
    <property type="protein sequence ID" value="AWR20744.1"/>
    <property type="molecule type" value="Genomic_DNA"/>
</dbReference>
<feature type="domain" description="tRNA(Ile)-lysidine synthase substrate-binding" evidence="9">
    <location>
        <begin position="264"/>
        <end position="324"/>
    </location>
</feature>
<organism evidence="10 11">
    <name type="scientific">Aurantimicrobium photophilum</name>
    <dbReference type="NCBI Taxonomy" id="1987356"/>
    <lineage>
        <taxon>Bacteria</taxon>
        <taxon>Bacillati</taxon>
        <taxon>Actinomycetota</taxon>
        <taxon>Actinomycetes</taxon>
        <taxon>Micrococcales</taxon>
        <taxon>Microbacteriaceae</taxon>
        <taxon>Aurantimicrobium</taxon>
    </lineage>
</organism>
<dbReference type="GO" id="GO:0032267">
    <property type="term" value="F:tRNA(Ile)-lysidine synthase activity"/>
    <property type="evidence" value="ECO:0007669"/>
    <property type="project" value="UniProtKB-EC"/>
</dbReference>
<gene>
    <name evidence="7" type="primary">tilS</name>
    <name evidence="10" type="ORF">AURMO_00124</name>
</gene>
<keyword evidence="4 7" id="KW-0547">Nucleotide-binding</keyword>
<dbReference type="InterPro" id="IPR012795">
    <property type="entry name" value="tRNA_Ile_lys_synt_N"/>
</dbReference>
<dbReference type="HAMAP" id="MF_01161">
    <property type="entry name" value="tRNA_Ile_lys_synt"/>
    <property type="match status" value="1"/>
</dbReference>
<comment type="domain">
    <text evidence="7">The N-terminal region contains the highly conserved SGGXDS motif, predicted to be a P-loop motif involved in ATP binding.</text>
</comment>
<evidence type="ECO:0000256" key="1">
    <source>
        <dbReference type="ARBA" id="ARBA00022490"/>
    </source>
</evidence>
<evidence type="ECO:0000313" key="11">
    <source>
        <dbReference type="Proteomes" id="UP000246894"/>
    </source>
</evidence>
<evidence type="ECO:0000256" key="2">
    <source>
        <dbReference type="ARBA" id="ARBA00022598"/>
    </source>
</evidence>
<dbReference type="InterPro" id="IPR012094">
    <property type="entry name" value="tRNA_Ile_lys_synt"/>
</dbReference>
<comment type="subcellular location">
    <subcellularLocation>
        <location evidence="7">Cytoplasm</location>
    </subcellularLocation>
</comment>
<evidence type="ECO:0000313" key="10">
    <source>
        <dbReference type="EMBL" id="AWR20744.1"/>
    </source>
</evidence>
<evidence type="ECO:0000256" key="5">
    <source>
        <dbReference type="ARBA" id="ARBA00022840"/>
    </source>
</evidence>
<dbReference type="Gene3D" id="1.20.59.20">
    <property type="match status" value="1"/>
</dbReference>
<keyword evidence="3 7" id="KW-0819">tRNA processing</keyword>
<dbReference type="CDD" id="cd01992">
    <property type="entry name" value="TilS_N"/>
    <property type="match status" value="1"/>
</dbReference>
<comment type="catalytic activity">
    <reaction evidence="6 7">
        <text>cytidine(34) in tRNA(Ile2) + L-lysine + ATP = lysidine(34) in tRNA(Ile2) + AMP + diphosphate + H(+)</text>
        <dbReference type="Rhea" id="RHEA:43744"/>
        <dbReference type="Rhea" id="RHEA-COMP:10625"/>
        <dbReference type="Rhea" id="RHEA-COMP:10670"/>
        <dbReference type="ChEBI" id="CHEBI:15378"/>
        <dbReference type="ChEBI" id="CHEBI:30616"/>
        <dbReference type="ChEBI" id="CHEBI:32551"/>
        <dbReference type="ChEBI" id="CHEBI:33019"/>
        <dbReference type="ChEBI" id="CHEBI:82748"/>
        <dbReference type="ChEBI" id="CHEBI:83665"/>
        <dbReference type="ChEBI" id="CHEBI:456215"/>
        <dbReference type="EC" id="6.3.4.19"/>
    </reaction>
</comment>
<evidence type="ECO:0000259" key="9">
    <source>
        <dbReference type="Pfam" id="PF09179"/>
    </source>
</evidence>
<dbReference type="KEGG" id="aum:AURMO_00124"/>
<dbReference type="GO" id="GO:0005737">
    <property type="term" value="C:cytoplasm"/>
    <property type="evidence" value="ECO:0007669"/>
    <property type="project" value="UniProtKB-SubCell"/>
</dbReference>
<dbReference type="Gene3D" id="3.40.50.620">
    <property type="entry name" value="HUPs"/>
    <property type="match status" value="1"/>
</dbReference>
<evidence type="ECO:0000256" key="6">
    <source>
        <dbReference type="ARBA" id="ARBA00048539"/>
    </source>
</evidence>
<dbReference type="SUPFAM" id="SSF82829">
    <property type="entry name" value="MesJ substrate recognition domain-like"/>
    <property type="match status" value="1"/>
</dbReference>
<dbReference type="SUPFAM" id="SSF52402">
    <property type="entry name" value="Adenine nucleotide alpha hydrolases-like"/>
    <property type="match status" value="1"/>
</dbReference>
<dbReference type="GO" id="GO:0006400">
    <property type="term" value="P:tRNA modification"/>
    <property type="evidence" value="ECO:0007669"/>
    <property type="project" value="UniProtKB-UniRule"/>
</dbReference>
<comment type="similarity">
    <text evidence="7">Belongs to the tRNA(Ile)-lysidine synthase family.</text>
</comment>
<reference evidence="10 11" key="1">
    <citation type="submission" date="2017-10" db="EMBL/GenBank/DDBJ databases">
        <title>Genome of an Actinobacterium that displays light-enhanced growth.</title>
        <authorList>
            <person name="Maresca J.A."/>
            <person name="Hempel P."/>
            <person name="Shevchenko O."/>
            <person name="Miller K.J."/>
            <person name="Hahn M.W."/>
        </authorList>
    </citation>
    <scope>NUCLEOTIDE SEQUENCE [LARGE SCALE GENOMIC DNA]</scope>
    <source>
        <strain evidence="10 11">MWH-Mo1</strain>
    </source>
</reference>
<dbReference type="InterPro" id="IPR014729">
    <property type="entry name" value="Rossmann-like_a/b/a_fold"/>
</dbReference>
<dbReference type="PANTHER" id="PTHR43033:SF1">
    <property type="entry name" value="TRNA(ILE)-LYSIDINE SYNTHASE-RELATED"/>
    <property type="match status" value="1"/>
</dbReference>
<feature type="binding site" evidence="7">
    <location>
        <begin position="36"/>
        <end position="41"/>
    </location>
    <ligand>
        <name>ATP</name>
        <dbReference type="ChEBI" id="CHEBI:30616"/>
    </ligand>
</feature>
<keyword evidence="1 7" id="KW-0963">Cytoplasm</keyword>
<dbReference type="Proteomes" id="UP000246894">
    <property type="component" value="Chromosome"/>
</dbReference>
<dbReference type="Pfam" id="PF09179">
    <property type="entry name" value="TilS"/>
    <property type="match status" value="1"/>
</dbReference>
<sequence length="340" mass="35776">MTERPRLTPAMADVRRAIRENLSDLTPDAVVLVALSGGPDSLALAAGLAFEAPRAGLLAGAVIVDHGLQEGSHVVAENAAAQARELGLDPVIIRRVKVVPAAGPEADARIARYEALDSVARELGAVAILLGHTLDDQAETVLLGLTRGSGATSLAGMSDINGIYRRPLLGIRRAQTVAACEDQGLTPWNDPHNQDASYTRVRIRHEVMPVLENQLGPGVAEALARTAEQFKQDSAVLDALTSEIMPTVFTPVLGETAQSVQATLDVTALTGLPLAILNRVIRRAALDVFGSSLSSVHTNAVARLITDWHGQGEVHVPGIRVERQGAQLVLTASSSTPTEA</sequence>
<evidence type="ECO:0000256" key="4">
    <source>
        <dbReference type="ARBA" id="ARBA00022741"/>
    </source>
</evidence>
<dbReference type="PANTHER" id="PTHR43033">
    <property type="entry name" value="TRNA(ILE)-LYSIDINE SYNTHASE-RELATED"/>
    <property type="match status" value="1"/>
</dbReference>
<dbReference type="NCBIfam" id="TIGR02432">
    <property type="entry name" value="lysidine_TilS_N"/>
    <property type="match status" value="1"/>
</dbReference>
<protein>
    <recommendedName>
        <fullName evidence="7">tRNA(Ile)-lysidine synthase</fullName>
        <ecNumber evidence="7">6.3.4.19</ecNumber>
    </recommendedName>
    <alternativeName>
        <fullName evidence="7">tRNA(Ile)-2-lysyl-cytidine synthase</fullName>
    </alternativeName>
    <alternativeName>
        <fullName evidence="7">tRNA(Ile)-lysidine synthetase</fullName>
    </alternativeName>
</protein>
<dbReference type="InterPro" id="IPR015262">
    <property type="entry name" value="tRNA_Ile_lys_synt_subst-bd"/>
</dbReference>
<dbReference type="AlphaFoldDB" id="A0A2Z3RX64"/>
<name>A0A2Z3RX64_9MICO</name>
<accession>A0A2Z3RX64</accession>
<evidence type="ECO:0000256" key="7">
    <source>
        <dbReference type="HAMAP-Rule" id="MF_01161"/>
    </source>
</evidence>
<evidence type="ECO:0000256" key="3">
    <source>
        <dbReference type="ARBA" id="ARBA00022694"/>
    </source>
</evidence>
<proteinExistence type="inferred from homology"/>
<feature type="domain" description="tRNA(Ile)-lysidine/2-thiocytidine synthase N-terminal" evidence="8">
    <location>
        <begin position="31"/>
        <end position="206"/>
    </location>
</feature>
<dbReference type="Pfam" id="PF01171">
    <property type="entry name" value="ATP_bind_3"/>
    <property type="match status" value="1"/>
</dbReference>